<dbReference type="EMBL" id="JAGXOE010000034">
    <property type="protein sequence ID" value="MBS4102470.1"/>
    <property type="molecule type" value="Genomic_DNA"/>
</dbReference>
<dbReference type="RefSeq" id="WP_212554186.1">
    <property type="nucleotide sequence ID" value="NZ_JAGXOE010000034.1"/>
</dbReference>
<gene>
    <name evidence="1" type="ORF">KFZ73_14630</name>
</gene>
<organism evidence="1 2">
    <name type="scientific">Tsukamurella paurometabola</name>
    <name type="common">Corynebacterium paurometabolum</name>
    <dbReference type="NCBI Taxonomy" id="2061"/>
    <lineage>
        <taxon>Bacteria</taxon>
        <taxon>Bacillati</taxon>
        <taxon>Actinomycetota</taxon>
        <taxon>Actinomycetes</taxon>
        <taxon>Mycobacteriales</taxon>
        <taxon>Tsukamurellaceae</taxon>
        <taxon>Tsukamurella</taxon>
    </lineage>
</organism>
<dbReference type="Proteomes" id="UP000676853">
    <property type="component" value="Unassembled WGS sequence"/>
</dbReference>
<reference evidence="1 2" key="1">
    <citation type="submission" date="2021-04" db="EMBL/GenBank/DDBJ databases">
        <title>Whole genome sequence analysis of a thiophenic sulfur metabolizing bacteria.</title>
        <authorList>
            <person name="Akhtar N."/>
            <person name="Akram J."/>
            <person name="Aslam A."/>
        </authorList>
    </citation>
    <scope>NUCLEOTIDE SEQUENCE [LARGE SCALE GENOMIC DNA]</scope>
    <source>
        <strain evidence="1 2">3OW</strain>
    </source>
</reference>
<keyword evidence="2" id="KW-1185">Reference proteome</keyword>
<evidence type="ECO:0000313" key="2">
    <source>
        <dbReference type="Proteomes" id="UP000676853"/>
    </source>
</evidence>
<comment type="caution">
    <text evidence="1">The sequence shown here is derived from an EMBL/GenBank/DDBJ whole genome shotgun (WGS) entry which is preliminary data.</text>
</comment>
<accession>A0ABS5NDW3</accession>
<name>A0ABS5NDW3_TSUPA</name>
<evidence type="ECO:0000313" key="1">
    <source>
        <dbReference type="EMBL" id="MBS4102470.1"/>
    </source>
</evidence>
<protein>
    <submittedName>
        <fullName evidence="1">Uncharacterized protein</fullName>
    </submittedName>
</protein>
<sequence>MRSTGTKQSSVTDPQLYLDTSSINEWIYTNLDGKVQTFIRLADIPQATFYRAWRGGPASSSLIARIHLFTNLPLAVIAHMEQRRRAS</sequence>
<proteinExistence type="predicted"/>